<dbReference type="OrthoDB" id="202203at2759"/>
<keyword evidence="5" id="KW-0479">Metal-binding</keyword>
<keyword evidence="7" id="KW-0560">Oxidoreductase</keyword>
<evidence type="ECO:0000256" key="3">
    <source>
        <dbReference type="ARBA" id="ARBA00022630"/>
    </source>
</evidence>
<dbReference type="SUPFAM" id="SSF51905">
    <property type="entry name" value="FAD/NAD(P)-binding domain"/>
    <property type="match status" value="2"/>
</dbReference>
<dbReference type="Gene3D" id="2.102.10.10">
    <property type="entry name" value="Rieske [2Fe-2S] iron-sulphur domain"/>
    <property type="match status" value="1"/>
</dbReference>
<keyword evidence="9" id="KW-0411">Iron-sulfur</keyword>
<dbReference type="AlphaFoldDB" id="A0A1E3PUD2"/>
<dbReference type="Pfam" id="PF00355">
    <property type="entry name" value="Rieske"/>
    <property type="match status" value="1"/>
</dbReference>
<evidence type="ECO:0000256" key="2">
    <source>
        <dbReference type="ARBA" id="ARBA00006442"/>
    </source>
</evidence>
<dbReference type="GO" id="GO:0051537">
    <property type="term" value="F:2 iron, 2 sulfur cluster binding"/>
    <property type="evidence" value="ECO:0007669"/>
    <property type="project" value="UniProtKB-KW"/>
</dbReference>
<name>A0A1E3PUD2_LIPST</name>
<dbReference type="Pfam" id="PF14759">
    <property type="entry name" value="Reductase_C"/>
    <property type="match status" value="1"/>
</dbReference>
<evidence type="ECO:0000256" key="5">
    <source>
        <dbReference type="ARBA" id="ARBA00022723"/>
    </source>
</evidence>
<dbReference type="InterPro" id="IPR036922">
    <property type="entry name" value="Rieske_2Fe-2S_sf"/>
</dbReference>
<dbReference type="GO" id="GO:0005737">
    <property type="term" value="C:cytoplasm"/>
    <property type="evidence" value="ECO:0007669"/>
    <property type="project" value="TreeGrafter"/>
</dbReference>
<dbReference type="InterPro" id="IPR023753">
    <property type="entry name" value="FAD/NAD-binding_dom"/>
</dbReference>
<dbReference type="EMBL" id="KV454306">
    <property type="protein sequence ID" value="ODQ69025.1"/>
    <property type="molecule type" value="Genomic_DNA"/>
</dbReference>
<evidence type="ECO:0000313" key="11">
    <source>
        <dbReference type="EMBL" id="ODQ69025.1"/>
    </source>
</evidence>
<dbReference type="InterPro" id="IPR028202">
    <property type="entry name" value="Reductase_C"/>
</dbReference>
<dbReference type="InterPro" id="IPR017941">
    <property type="entry name" value="Rieske_2Fe-2S"/>
</dbReference>
<evidence type="ECO:0000256" key="7">
    <source>
        <dbReference type="ARBA" id="ARBA00023002"/>
    </source>
</evidence>
<keyword evidence="12" id="KW-1185">Reference proteome</keyword>
<sequence length="679" mass="73008">MASEFRLKDISSLADIPNVDKVESEVAGIEGGKVLVVRVNDEVYALNSRCTHYGAPLKLGVVSPDGLITCAWHGACFNISTGDVEDAPAPSALNKFEVYEKDGAVYIRAEPAAIEGGQRDPNVKCAVAGPEKVVVIGGGSGTFGVVQTLRELNFKGSITVISFEPNLPLDRTKLSKALIQDPKKIELRPKEWYNAASIDMVSDVVTSVDFGTKTVSTKSEKSYPYTKLVLATGGIPRQIPLPGFQELGNIFLLRFVTDARAIMAALGETKKKVVIVGSSFIGMEVGNTLSKGNDVTIIDTSTTPLERVMGEEVGKIFQKNLEKSGVKFKMSAQVDKATPSTADPSKVGAVHLKDGTVLPSDLVILGVGVRPATDFLNDNPVISLEKDGSLKTDESFVVSGLGGDVFAIGDIATYPYHGPGSDPEKGTYTRIEHWNVAQDAGRSVARTIVHSLASSQPLKPKSFIPIFWSAVGVQLRFCGSTAAGWDSVVLKGDPENAKFAAYYCKGQTVVAVATVAMDPIMAKSAVLMRRGNMPSKKEIEDDVDVLEVAWPKNINIIYITLKSEISDTYNSHYWLHKTENVESSVLAGAIVSNGKLLPSTAAVVVALMKPLVNLVAFLDLAHVKRGTDGDQQLWKRRKLTTYRASHQDRIGTIKFCLAPLDSLGFVNVDSKGITSQGFT</sequence>
<dbReference type="InterPro" id="IPR016156">
    <property type="entry name" value="FAD/NAD-linked_Rdtase_dimer_sf"/>
</dbReference>
<evidence type="ECO:0000256" key="9">
    <source>
        <dbReference type="ARBA" id="ARBA00023014"/>
    </source>
</evidence>
<evidence type="ECO:0000256" key="1">
    <source>
        <dbReference type="ARBA" id="ARBA00001974"/>
    </source>
</evidence>
<dbReference type="InterPro" id="IPR050446">
    <property type="entry name" value="FAD-oxidoreductase/Apoptosis"/>
</dbReference>
<dbReference type="SUPFAM" id="SSF50022">
    <property type="entry name" value="ISP domain"/>
    <property type="match status" value="1"/>
</dbReference>
<comment type="cofactor">
    <cofactor evidence="1">
        <name>FAD</name>
        <dbReference type="ChEBI" id="CHEBI:57692"/>
    </cofactor>
</comment>
<evidence type="ECO:0000259" key="10">
    <source>
        <dbReference type="PROSITE" id="PS51296"/>
    </source>
</evidence>
<dbReference type="Proteomes" id="UP000094385">
    <property type="component" value="Unassembled WGS sequence"/>
</dbReference>
<dbReference type="Pfam" id="PF07992">
    <property type="entry name" value="Pyr_redox_2"/>
    <property type="match status" value="1"/>
</dbReference>
<dbReference type="Gene3D" id="3.50.50.60">
    <property type="entry name" value="FAD/NAD(P)-binding domain"/>
    <property type="match status" value="2"/>
</dbReference>
<protein>
    <recommendedName>
        <fullName evidence="10">Rieske domain-containing protein</fullName>
    </recommendedName>
</protein>
<dbReference type="PROSITE" id="PS51296">
    <property type="entry name" value="RIESKE"/>
    <property type="match status" value="1"/>
</dbReference>
<keyword evidence="4" id="KW-0001">2Fe-2S</keyword>
<dbReference type="PANTHER" id="PTHR43557:SF2">
    <property type="entry name" value="RIESKE DOMAIN-CONTAINING PROTEIN-RELATED"/>
    <property type="match status" value="1"/>
</dbReference>
<dbReference type="PANTHER" id="PTHR43557">
    <property type="entry name" value="APOPTOSIS-INDUCING FACTOR 1"/>
    <property type="match status" value="1"/>
</dbReference>
<proteinExistence type="inferred from homology"/>
<keyword evidence="8" id="KW-0408">Iron</keyword>
<feature type="domain" description="Rieske" evidence="10">
    <location>
        <begin position="8"/>
        <end position="107"/>
    </location>
</feature>
<dbReference type="PRINTS" id="PR00411">
    <property type="entry name" value="PNDRDTASEI"/>
</dbReference>
<dbReference type="SUPFAM" id="SSF55424">
    <property type="entry name" value="FAD/NAD-linked reductases, dimerisation (C-terminal) domain"/>
    <property type="match status" value="1"/>
</dbReference>
<keyword evidence="3" id="KW-0285">Flavoprotein</keyword>
<dbReference type="PRINTS" id="PR00368">
    <property type="entry name" value="FADPNR"/>
</dbReference>
<dbReference type="GO" id="GO:0016651">
    <property type="term" value="F:oxidoreductase activity, acting on NAD(P)H"/>
    <property type="evidence" value="ECO:0007669"/>
    <property type="project" value="TreeGrafter"/>
</dbReference>
<gene>
    <name evidence="11" type="ORF">LIPSTDRAFT_7254</name>
</gene>
<comment type="similarity">
    <text evidence="2">Belongs to the FAD-dependent oxidoreductase family.</text>
</comment>
<keyword evidence="6" id="KW-0274">FAD</keyword>
<dbReference type="InterPro" id="IPR036188">
    <property type="entry name" value="FAD/NAD-bd_sf"/>
</dbReference>
<reference evidence="11 12" key="1">
    <citation type="journal article" date="2016" name="Proc. Natl. Acad. Sci. U.S.A.">
        <title>Comparative genomics of biotechnologically important yeasts.</title>
        <authorList>
            <person name="Riley R."/>
            <person name="Haridas S."/>
            <person name="Wolfe K.H."/>
            <person name="Lopes M.R."/>
            <person name="Hittinger C.T."/>
            <person name="Goeker M."/>
            <person name="Salamov A.A."/>
            <person name="Wisecaver J.H."/>
            <person name="Long T.M."/>
            <person name="Calvey C.H."/>
            <person name="Aerts A.L."/>
            <person name="Barry K.W."/>
            <person name="Choi C."/>
            <person name="Clum A."/>
            <person name="Coughlan A.Y."/>
            <person name="Deshpande S."/>
            <person name="Douglass A.P."/>
            <person name="Hanson S.J."/>
            <person name="Klenk H.-P."/>
            <person name="LaButti K.M."/>
            <person name="Lapidus A."/>
            <person name="Lindquist E.A."/>
            <person name="Lipzen A.M."/>
            <person name="Meier-Kolthoff J.P."/>
            <person name="Ohm R.A."/>
            <person name="Otillar R.P."/>
            <person name="Pangilinan J.L."/>
            <person name="Peng Y."/>
            <person name="Rokas A."/>
            <person name="Rosa C.A."/>
            <person name="Scheuner C."/>
            <person name="Sibirny A.A."/>
            <person name="Slot J.C."/>
            <person name="Stielow J.B."/>
            <person name="Sun H."/>
            <person name="Kurtzman C.P."/>
            <person name="Blackwell M."/>
            <person name="Grigoriev I.V."/>
            <person name="Jeffries T.W."/>
        </authorList>
    </citation>
    <scope>NUCLEOTIDE SEQUENCE [LARGE SCALE GENOMIC DNA]</scope>
    <source>
        <strain evidence="11 12">NRRL Y-11557</strain>
    </source>
</reference>
<organism evidence="11 12">
    <name type="scientific">Lipomyces starkeyi NRRL Y-11557</name>
    <dbReference type="NCBI Taxonomy" id="675824"/>
    <lineage>
        <taxon>Eukaryota</taxon>
        <taxon>Fungi</taxon>
        <taxon>Dikarya</taxon>
        <taxon>Ascomycota</taxon>
        <taxon>Saccharomycotina</taxon>
        <taxon>Lipomycetes</taxon>
        <taxon>Lipomycetales</taxon>
        <taxon>Lipomycetaceae</taxon>
        <taxon>Lipomyces</taxon>
    </lineage>
</organism>
<accession>A0A1E3PUD2</accession>
<dbReference type="STRING" id="675824.A0A1E3PUD2"/>
<evidence type="ECO:0000256" key="4">
    <source>
        <dbReference type="ARBA" id="ARBA00022714"/>
    </source>
</evidence>
<dbReference type="Gene3D" id="3.30.390.30">
    <property type="match status" value="1"/>
</dbReference>
<evidence type="ECO:0000313" key="12">
    <source>
        <dbReference type="Proteomes" id="UP000094385"/>
    </source>
</evidence>
<dbReference type="GO" id="GO:0046872">
    <property type="term" value="F:metal ion binding"/>
    <property type="evidence" value="ECO:0007669"/>
    <property type="project" value="UniProtKB-KW"/>
</dbReference>
<evidence type="ECO:0000256" key="8">
    <source>
        <dbReference type="ARBA" id="ARBA00023004"/>
    </source>
</evidence>
<evidence type="ECO:0000256" key="6">
    <source>
        <dbReference type="ARBA" id="ARBA00022827"/>
    </source>
</evidence>